<dbReference type="Proteomes" id="UP000198744">
    <property type="component" value="Unassembled WGS sequence"/>
</dbReference>
<dbReference type="RefSeq" id="WP_093883320.1">
    <property type="nucleotide sequence ID" value="NZ_FOBS01000010.1"/>
</dbReference>
<dbReference type="InterPro" id="IPR050563">
    <property type="entry name" value="4-hydroxybenzoyl-CoA_TE"/>
</dbReference>
<evidence type="ECO:0000256" key="2">
    <source>
        <dbReference type="ARBA" id="ARBA00022801"/>
    </source>
</evidence>
<name>A0A1H7XHI1_9BACT</name>
<reference evidence="3 4" key="1">
    <citation type="submission" date="2016-10" db="EMBL/GenBank/DDBJ databases">
        <authorList>
            <person name="de Groot N.N."/>
        </authorList>
    </citation>
    <scope>NUCLEOTIDE SEQUENCE [LARGE SCALE GENOMIC DNA]</scope>
    <source>
        <strain evidence="3 4">DSM 8423</strain>
    </source>
</reference>
<organism evidence="3 4">
    <name type="scientific">Syntrophus gentianae</name>
    <dbReference type="NCBI Taxonomy" id="43775"/>
    <lineage>
        <taxon>Bacteria</taxon>
        <taxon>Pseudomonadati</taxon>
        <taxon>Thermodesulfobacteriota</taxon>
        <taxon>Syntrophia</taxon>
        <taxon>Syntrophales</taxon>
        <taxon>Syntrophaceae</taxon>
        <taxon>Syntrophus</taxon>
    </lineage>
</organism>
<accession>A0A1H7XHI1</accession>
<dbReference type="InterPro" id="IPR029069">
    <property type="entry name" value="HotDog_dom_sf"/>
</dbReference>
<proteinExistence type="inferred from homology"/>
<dbReference type="InterPro" id="IPR008272">
    <property type="entry name" value="HB-CoA_thioesterase_AS"/>
</dbReference>
<comment type="similarity">
    <text evidence="1">Belongs to the 4-hydroxybenzoyl-CoA thioesterase family.</text>
</comment>
<dbReference type="OrthoDB" id="9808429at2"/>
<dbReference type="SUPFAM" id="SSF54637">
    <property type="entry name" value="Thioesterase/thiol ester dehydrase-isomerase"/>
    <property type="match status" value="1"/>
</dbReference>
<dbReference type="AlphaFoldDB" id="A0A1H7XHI1"/>
<keyword evidence="2 3" id="KW-0378">Hydrolase</keyword>
<gene>
    <name evidence="3" type="ORF">SAMN04489760_11091</name>
</gene>
<sequence>MKKNIAKVRVMYADTDAMGIVYHTNYIKWFEIGRSEFLREIGVLYSRMEEEGFNLPLTEVYCQYLLPAVYDQIILIETEIAYVNRASLRFNYRLLDEHQEKTFVEGYSIHACTTREKKIVRLPKHILEILKAHAPSEEKTRRNS</sequence>
<dbReference type="InterPro" id="IPR006684">
    <property type="entry name" value="YbgC/YbaW"/>
</dbReference>
<evidence type="ECO:0000256" key="1">
    <source>
        <dbReference type="ARBA" id="ARBA00005953"/>
    </source>
</evidence>
<dbReference type="CDD" id="cd00586">
    <property type="entry name" value="4HBT"/>
    <property type="match status" value="1"/>
</dbReference>
<dbReference type="PIRSF" id="PIRSF003230">
    <property type="entry name" value="YbgC"/>
    <property type="match status" value="1"/>
</dbReference>
<dbReference type="PANTHER" id="PTHR31793">
    <property type="entry name" value="4-HYDROXYBENZOYL-COA THIOESTERASE FAMILY MEMBER"/>
    <property type="match status" value="1"/>
</dbReference>
<evidence type="ECO:0000313" key="4">
    <source>
        <dbReference type="Proteomes" id="UP000198744"/>
    </source>
</evidence>
<dbReference type="NCBIfam" id="TIGR00051">
    <property type="entry name" value="YbgC/FadM family acyl-CoA thioesterase"/>
    <property type="match status" value="1"/>
</dbReference>
<dbReference type="Gene3D" id="3.10.129.10">
    <property type="entry name" value="Hotdog Thioesterase"/>
    <property type="match status" value="1"/>
</dbReference>
<dbReference type="STRING" id="43775.SAMN04489760_11091"/>
<protein>
    <submittedName>
        <fullName evidence="3">Acyl-CoA thioester hydrolase</fullName>
    </submittedName>
</protein>
<keyword evidence="4" id="KW-1185">Reference proteome</keyword>
<dbReference type="Pfam" id="PF13279">
    <property type="entry name" value="4HBT_2"/>
    <property type="match status" value="1"/>
</dbReference>
<dbReference type="EMBL" id="FOBS01000010">
    <property type="protein sequence ID" value="SEM32499.1"/>
    <property type="molecule type" value="Genomic_DNA"/>
</dbReference>
<dbReference type="PROSITE" id="PS01328">
    <property type="entry name" value="4HBCOA_THIOESTERASE"/>
    <property type="match status" value="1"/>
</dbReference>
<dbReference type="PANTHER" id="PTHR31793:SF27">
    <property type="entry name" value="NOVEL THIOESTERASE SUPERFAMILY DOMAIN AND SAPOSIN A-TYPE DOMAIN CONTAINING PROTEIN (0610012H03RIK)"/>
    <property type="match status" value="1"/>
</dbReference>
<evidence type="ECO:0000313" key="3">
    <source>
        <dbReference type="EMBL" id="SEM32499.1"/>
    </source>
</evidence>
<dbReference type="GO" id="GO:0047617">
    <property type="term" value="F:fatty acyl-CoA hydrolase activity"/>
    <property type="evidence" value="ECO:0007669"/>
    <property type="project" value="TreeGrafter"/>
</dbReference>